<name>A0ABU6SS21_9FABA</name>
<dbReference type="InterPro" id="IPR013154">
    <property type="entry name" value="ADH-like_N"/>
</dbReference>
<comment type="caution">
    <text evidence="6">The sequence shown here is derived from an EMBL/GenBank/DDBJ whole genome shotgun (WGS) entry which is preliminary data.</text>
</comment>
<gene>
    <name evidence="6" type="primary">CAD1_21</name>
    <name evidence="6" type="ORF">PIB30_081775</name>
</gene>
<keyword evidence="7" id="KW-1185">Reference proteome</keyword>
<evidence type="ECO:0000256" key="2">
    <source>
        <dbReference type="ARBA" id="ARBA00022723"/>
    </source>
</evidence>
<dbReference type="InterPro" id="IPR047109">
    <property type="entry name" value="CAD-like"/>
</dbReference>
<evidence type="ECO:0000256" key="3">
    <source>
        <dbReference type="ARBA" id="ARBA00022833"/>
    </source>
</evidence>
<organism evidence="6 7">
    <name type="scientific">Stylosanthes scabra</name>
    <dbReference type="NCBI Taxonomy" id="79078"/>
    <lineage>
        <taxon>Eukaryota</taxon>
        <taxon>Viridiplantae</taxon>
        <taxon>Streptophyta</taxon>
        <taxon>Embryophyta</taxon>
        <taxon>Tracheophyta</taxon>
        <taxon>Spermatophyta</taxon>
        <taxon>Magnoliopsida</taxon>
        <taxon>eudicotyledons</taxon>
        <taxon>Gunneridae</taxon>
        <taxon>Pentapetalae</taxon>
        <taxon>rosids</taxon>
        <taxon>fabids</taxon>
        <taxon>Fabales</taxon>
        <taxon>Fabaceae</taxon>
        <taxon>Papilionoideae</taxon>
        <taxon>50 kb inversion clade</taxon>
        <taxon>dalbergioids sensu lato</taxon>
        <taxon>Dalbergieae</taxon>
        <taxon>Pterocarpus clade</taxon>
        <taxon>Stylosanthes</taxon>
    </lineage>
</organism>
<proteinExistence type="inferred from homology"/>
<evidence type="ECO:0000313" key="6">
    <source>
        <dbReference type="EMBL" id="MED6139217.1"/>
    </source>
</evidence>
<feature type="domain" description="Alcohol dehydrogenase-like N-terminal" evidence="5">
    <location>
        <begin position="32"/>
        <end position="66"/>
    </location>
</feature>
<accession>A0ABU6SS21</accession>
<keyword evidence="4 6" id="KW-0560">Oxidoreductase</keyword>
<dbReference type="Gene3D" id="3.90.180.10">
    <property type="entry name" value="Medium-chain alcohol dehydrogenases, catalytic domain"/>
    <property type="match status" value="1"/>
</dbReference>
<comment type="similarity">
    <text evidence="1">Belongs to the zinc-containing alcohol dehydrogenase family.</text>
</comment>
<dbReference type="EMBL" id="JASCZI010061649">
    <property type="protein sequence ID" value="MED6139217.1"/>
    <property type="molecule type" value="Genomic_DNA"/>
</dbReference>
<dbReference type="Proteomes" id="UP001341840">
    <property type="component" value="Unassembled WGS sequence"/>
</dbReference>
<sequence>MECLWLGCKRCLWPSLSLPFHKKISTTLENEADGVTLKILYCGVCHSDLHTIKNHWGFTTYPVVPG</sequence>
<evidence type="ECO:0000256" key="1">
    <source>
        <dbReference type="ARBA" id="ARBA00008072"/>
    </source>
</evidence>
<dbReference type="InterPro" id="IPR011032">
    <property type="entry name" value="GroES-like_sf"/>
</dbReference>
<evidence type="ECO:0000313" key="7">
    <source>
        <dbReference type="Proteomes" id="UP001341840"/>
    </source>
</evidence>
<dbReference type="Pfam" id="PF08240">
    <property type="entry name" value="ADH_N"/>
    <property type="match status" value="1"/>
</dbReference>
<dbReference type="PANTHER" id="PTHR42683">
    <property type="entry name" value="ALDEHYDE REDUCTASE"/>
    <property type="match status" value="1"/>
</dbReference>
<dbReference type="EC" id="1.1.1.195" evidence="6"/>
<evidence type="ECO:0000256" key="4">
    <source>
        <dbReference type="ARBA" id="ARBA00023002"/>
    </source>
</evidence>
<dbReference type="GO" id="GO:0045551">
    <property type="term" value="F:cinnamyl-alcohol dehydrogenase activity"/>
    <property type="evidence" value="ECO:0007669"/>
    <property type="project" value="UniProtKB-EC"/>
</dbReference>
<evidence type="ECO:0000259" key="5">
    <source>
        <dbReference type="Pfam" id="PF08240"/>
    </source>
</evidence>
<keyword evidence="2" id="KW-0479">Metal-binding</keyword>
<dbReference type="SUPFAM" id="SSF50129">
    <property type="entry name" value="GroES-like"/>
    <property type="match status" value="1"/>
</dbReference>
<protein>
    <submittedName>
        <fullName evidence="6">Cinnamoyl-Coa reductase</fullName>
        <ecNumber evidence="6">1.1.1.195</ecNumber>
    </submittedName>
</protein>
<keyword evidence="3" id="KW-0862">Zinc</keyword>
<reference evidence="6 7" key="1">
    <citation type="journal article" date="2023" name="Plants (Basel)">
        <title>Bridging the Gap: Combining Genomics and Transcriptomics Approaches to Understand Stylosanthes scabra, an Orphan Legume from the Brazilian Caatinga.</title>
        <authorList>
            <person name="Ferreira-Neto J.R.C."/>
            <person name="da Silva M.D."/>
            <person name="Binneck E."/>
            <person name="de Melo N.F."/>
            <person name="da Silva R.H."/>
            <person name="de Melo A.L.T.M."/>
            <person name="Pandolfi V."/>
            <person name="Bustamante F.O."/>
            <person name="Brasileiro-Vidal A.C."/>
            <person name="Benko-Iseppon A.M."/>
        </authorList>
    </citation>
    <scope>NUCLEOTIDE SEQUENCE [LARGE SCALE GENOMIC DNA]</scope>
    <source>
        <tissue evidence="6">Leaves</tissue>
    </source>
</reference>